<feature type="compositionally biased region" description="Low complexity" evidence="1">
    <location>
        <begin position="114"/>
        <end position="143"/>
    </location>
</feature>
<comment type="caution">
    <text evidence="2">The sequence shown here is derived from an EMBL/GenBank/DDBJ whole genome shotgun (WGS) entry which is preliminary data.</text>
</comment>
<dbReference type="Proteomes" id="UP001341840">
    <property type="component" value="Unassembled WGS sequence"/>
</dbReference>
<gene>
    <name evidence="2" type="ORF">PIB30_021239</name>
</gene>
<evidence type="ECO:0000313" key="2">
    <source>
        <dbReference type="EMBL" id="MED6181646.1"/>
    </source>
</evidence>
<evidence type="ECO:0000256" key="1">
    <source>
        <dbReference type="SAM" id="MobiDB-lite"/>
    </source>
</evidence>
<dbReference type="EMBL" id="JASCZI010181312">
    <property type="protein sequence ID" value="MED6181646.1"/>
    <property type="molecule type" value="Genomic_DNA"/>
</dbReference>
<evidence type="ECO:0000313" key="3">
    <source>
        <dbReference type="Proteomes" id="UP001341840"/>
    </source>
</evidence>
<proteinExistence type="predicted"/>
<name>A0ABU6W9Z0_9FABA</name>
<feature type="region of interest" description="Disordered" evidence="1">
    <location>
        <begin position="109"/>
        <end position="165"/>
    </location>
</feature>
<organism evidence="2 3">
    <name type="scientific">Stylosanthes scabra</name>
    <dbReference type="NCBI Taxonomy" id="79078"/>
    <lineage>
        <taxon>Eukaryota</taxon>
        <taxon>Viridiplantae</taxon>
        <taxon>Streptophyta</taxon>
        <taxon>Embryophyta</taxon>
        <taxon>Tracheophyta</taxon>
        <taxon>Spermatophyta</taxon>
        <taxon>Magnoliopsida</taxon>
        <taxon>eudicotyledons</taxon>
        <taxon>Gunneridae</taxon>
        <taxon>Pentapetalae</taxon>
        <taxon>rosids</taxon>
        <taxon>fabids</taxon>
        <taxon>Fabales</taxon>
        <taxon>Fabaceae</taxon>
        <taxon>Papilionoideae</taxon>
        <taxon>50 kb inversion clade</taxon>
        <taxon>dalbergioids sensu lato</taxon>
        <taxon>Dalbergieae</taxon>
        <taxon>Pterocarpus clade</taxon>
        <taxon>Stylosanthes</taxon>
    </lineage>
</organism>
<protein>
    <submittedName>
        <fullName evidence="2">Uncharacterized protein</fullName>
    </submittedName>
</protein>
<sequence>MIDASNGGALMNKTPEEAWEMIETVADANQHFSSRARSKGIYEIAPSKSIVLAKSLVDITAMLKEIKEGQQPQHECPQLQENNVVASIHNFYSATAIPSYNKQYYTQGRKDEQPNQWGPPQRNQPRQPYNYNQPQNNQNTRYQLPHNRQQYPPTRNQQMSQDEIL</sequence>
<reference evidence="2 3" key="1">
    <citation type="journal article" date="2023" name="Plants (Basel)">
        <title>Bridging the Gap: Combining Genomics and Transcriptomics Approaches to Understand Stylosanthes scabra, an Orphan Legume from the Brazilian Caatinga.</title>
        <authorList>
            <person name="Ferreira-Neto J.R.C."/>
            <person name="da Silva M.D."/>
            <person name="Binneck E."/>
            <person name="de Melo N.F."/>
            <person name="da Silva R.H."/>
            <person name="de Melo A.L.T.M."/>
            <person name="Pandolfi V."/>
            <person name="Bustamante F.O."/>
            <person name="Brasileiro-Vidal A.C."/>
            <person name="Benko-Iseppon A.M."/>
        </authorList>
    </citation>
    <scope>NUCLEOTIDE SEQUENCE [LARGE SCALE GENOMIC DNA]</scope>
    <source>
        <tissue evidence="2">Leaves</tissue>
    </source>
</reference>
<keyword evidence="3" id="KW-1185">Reference proteome</keyword>
<feature type="compositionally biased region" description="Polar residues" evidence="1">
    <location>
        <begin position="146"/>
        <end position="165"/>
    </location>
</feature>
<accession>A0ABU6W9Z0</accession>